<feature type="transmembrane region" description="Helical" evidence="8">
    <location>
        <begin position="163"/>
        <end position="183"/>
    </location>
</feature>
<feature type="transmembrane region" description="Helical" evidence="8">
    <location>
        <begin position="204"/>
        <end position="223"/>
    </location>
</feature>
<keyword evidence="3 8" id="KW-0813">Transport</keyword>
<keyword evidence="10" id="KW-1185">Reference proteome</keyword>
<dbReference type="Pfam" id="PF03824">
    <property type="entry name" value="NicO"/>
    <property type="match status" value="1"/>
</dbReference>
<comment type="subcellular location">
    <subcellularLocation>
        <location evidence="8">Cell membrane</location>
        <topology evidence="8">Multi-pass membrane protein</topology>
    </subcellularLocation>
    <subcellularLocation>
        <location evidence="1">Endomembrane system</location>
        <topology evidence="1">Multi-pass membrane protein</topology>
    </subcellularLocation>
</comment>
<evidence type="ECO:0000256" key="2">
    <source>
        <dbReference type="ARBA" id="ARBA00010892"/>
    </source>
</evidence>
<dbReference type="RefSeq" id="WP_201631079.1">
    <property type="nucleotide sequence ID" value="NZ_JAEQNB010000001.1"/>
</dbReference>
<dbReference type="EMBL" id="JAEQNB010000001">
    <property type="protein sequence ID" value="MBL0385662.1"/>
    <property type="molecule type" value="Genomic_DNA"/>
</dbReference>
<feature type="transmembrane region" description="Helical" evidence="8">
    <location>
        <begin position="235"/>
        <end position="254"/>
    </location>
</feature>
<evidence type="ECO:0000256" key="7">
    <source>
        <dbReference type="ARBA" id="ARBA00023136"/>
    </source>
</evidence>
<gene>
    <name evidence="9" type="ORF">JJB07_03275</name>
</gene>
<evidence type="ECO:0000256" key="3">
    <source>
        <dbReference type="ARBA" id="ARBA00022448"/>
    </source>
</evidence>
<evidence type="ECO:0000256" key="5">
    <source>
        <dbReference type="ARBA" id="ARBA00022692"/>
    </source>
</evidence>
<sequence length="264" mass="28859">MENFSLLALVFVLGLRHGLDADHLACIDGLTRYNLRQGRKTARWVGTLFSFGHGLVVATVAIILSMISKDFTFPDYFDTIVTWISVVSLALIGCLNAMNLIRNRSEQADFSVQGIKGRFIPRVARETTNPFLIIGIGGMFALAADTVSQTSVWALASGNADGYLPYVLGLTFMAGMMLTDTIDSLVAYRMLTQSGKLGRTASKVMGWVIVALAFGVSFYEAFTYFNPWAELDFEVVGVVIFCALLICFGGVRLVSSRNTTVTNE</sequence>
<reference evidence="9 10" key="1">
    <citation type="submission" date="2021-01" db="EMBL/GenBank/DDBJ databases">
        <title>Tumebacillus sp. strain ITR2 16S ribosomal RNA gene Genome sequencing and assembly.</title>
        <authorList>
            <person name="Kang M."/>
        </authorList>
    </citation>
    <scope>NUCLEOTIDE SEQUENCE [LARGE SCALE GENOMIC DNA]</scope>
    <source>
        <strain evidence="9 10">ITR2</strain>
    </source>
</reference>
<organism evidence="9 10">
    <name type="scientific">Tumebacillus amylolyticus</name>
    <dbReference type="NCBI Taxonomy" id="2801339"/>
    <lineage>
        <taxon>Bacteria</taxon>
        <taxon>Bacillati</taxon>
        <taxon>Bacillota</taxon>
        <taxon>Bacilli</taxon>
        <taxon>Bacillales</taxon>
        <taxon>Alicyclobacillaceae</taxon>
        <taxon>Tumebacillus</taxon>
    </lineage>
</organism>
<name>A0ABS1J5V7_9BACL</name>
<evidence type="ECO:0000256" key="1">
    <source>
        <dbReference type="ARBA" id="ARBA00004127"/>
    </source>
</evidence>
<evidence type="ECO:0000256" key="4">
    <source>
        <dbReference type="ARBA" id="ARBA00022596"/>
    </source>
</evidence>
<dbReference type="InterPro" id="IPR004688">
    <property type="entry name" value="Ni/Co_transpt"/>
</dbReference>
<accession>A0ABS1J5V7</accession>
<evidence type="ECO:0000313" key="10">
    <source>
        <dbReference type="Proteomes" id="UP000602284"/>
    </source>
</evidence>
<evidence type="ECO:0000313" key="9">
    <source>
        <dbReference type="EMBL" id="MBL0385662.1"/>
    </source>
</evidence>
<evidence type="ECO:0000256" key="8">
    <source>
        <dbReference type="RuleBase" id="RU362101"/>
    </source>
</evidence>
<comment type="caution">
    <text evidence="9">The sequence shown here is derived from an EMBL/GenBank/DDBJ whole genome shotgun (WGS) entry which is preliminary data.</text>
</comment>
<comment type="similarity">
    <text evidence="2 8">Belongs to the NiCoT transporter (TC 2.A.52) family.</text>
</comment>
<protein>
    <recommendedName>
        <fullName evidence="8">Nickel/cobalt efflux system</fullName>
    </recommendedName>
</protein>
<dbReference type="InterPro" id="IPR011541">
    <property type="entry name" value="Ni/Co_transpt_high_affinity"/>
</dbReference>
<feature type="transmembrane region" description="Helical" evidence="8">
    <location>
        <begin position="80"/>
        <end position="101"/>
    </location>
</feature>
<proteinExistence type="inferred from homology"/>
<dbReference type="Proteomes" id="UP000602284">
    <property type="component" value="Unassembled WGS sequence"/>
</dbReference>
<dbReference type="PANTHER" id="PTHR31611">
    <property type="entry name" value="HIGH-AFFINITY NICKEL TRANSPORT PROTEIN NIC1"/>
    <property type="match status" value="1"/>
</dbReference>
<keyword evidence="4" id="KW-0533">Nickel</keyword>
<keyword evidence="5 8" id="KW-0812">Transmembrane</keyword>
<keyword evidence="7 8" id="KW-0472">Membrane</keyword>
<keyword evidence="6 8" id="KW-1133">Transmembrane helix</keyword>
<feature type="transmembrane region" description="Helical" evidence="8">
    <location>
        <begin position="45"/>
        <end position="68"/>
    </location>
</feature>
<dbReference type="PANTHER" id="PTHR31611:SF0">
    <property type="entry name" value="HIGH-AFFINITY NICKEL TRANSPORT PROTEIN NIC1"/>
    <property type="match status" value="1"/>
</dbReference>
<evidence type="ECO:0000256" key="6">
    <source>
        <dbReference type="ARBA" id="ARBA00022989"/>
    </source>
</evidence>